<reference evidence="8 9" key="1">
    <citation type="submission" date="2018-04" db="EMBL/GenBank/DDBJ databases">
        <title>The genome of golden apple snail Pomacea canaliculata provides insight into stress tolerance and invasive adaptation.</title>
        <authorList>
            <person name="Liu C."/>
            <person name="Liu B."/>
            <person name="Ren Y."/>
            <person name="Zhang Y."/>
            <person name="Wang H."/>
            <person name="Li S."/>
            <person name="Jiang F."/>
            <person name="Yin L."/>
            <person name="Zhang G."/>
            <person name="Qian W."/>
            <person name="Fan W."/>
        </authorList>
    </citation>
    <scope>NUCLEOTIDE SEQUENCE [LARGE SCALE GENOMIC DNA]</scope>
    <source>
        <strain evidence="8">SZHN2017</strain>
        <tissue evidence="8">Muscle</tissue>
    </source>
</reference>
<dbReference type="Pfam" id="PF00331">
    <property type="entry name" value="Glyco_hydro_10"/>
    <property type="match status" value="1"/>
</dbReference>
<dbReference type="GO" id="GO:0031176">
    <property type="term" value="F:endo-1,4-beta-xylanase activity"/>
    <property type="evidence" value="ECO:0007669"/>
    <property type="project" value="UniProtKB-ARBA"/>
</dbReference>
<organism evidence="8 9">
    <name type="scientific">Pomacea canaliculata</name>
    <name type="common">Golden apple snail</name>
    <dbReference type="NCBI Taxonomy" id="400727"/>
    <lineage>
        <taxon>Eukaryota</taxon>
        <taxon>Metazoa</taxon>
        <taxon>Spiralia</taxon>
        <taxon>Lophotrochozoa</taxon>
        <taxon>Mollusca</taxon>
        <taxon>Gastropoda</taxon>
        <taxon>Caenogastropoda</taxon>
        <taxon>Architaenioglossa</taxon>
        <taxon>Ampullarioidea</taxon>
        <taxon>Ampullariidae</taxon>
        <taxon>Pomacea</taxon>
    </lineage>
</organism>
<evidence type="ECO:0000313" key="9">
    <source>
        <dbReference type="Proteomes" id="UP000245119"/>
    </source>
</evidence>
<dbReference type="PROSITE" id="PS51760">
    <property type="entry name" value="GH10_2"/>
    <property type="match status" value="1"/>
</dbReference>
<keyword evidence="6" id="KW-0812">Transmembrane</keyword>
<dbReference type="OrthoDB" id="1719965at2759"/>
<dbReference type="PANTHER" id="PTHR31490">
    <property type="entry name" value="GLYCOSYL HYDROLASE"/>
    <property type="match status" value="1"/>
</dbReference>
<dbReference type="SMART" id="SM00633">
    <property type="entry name" value="Glyco_10"/>
    <property type="match status" value="1"/>
</dbReference>
<dbReference type="Pfam" id="PF02018">
    <property type="entry name" value="CBM_4_9"/>
    <property type="match status" value="1"/>
</dbReference>
<evidence type="ECO:0000259" key="7">
    <source>
        <dbReference type="PROSITE" id="PS51760"/>
    </source>
</evidence>
<evidence type="ECO:0000256" key="3">
    <source>
        <dbReference type="ARBA" id="ARBA00022801"/>
    </source>
</evidence>
<keyword evidence="9" id="KW-1185">Reference proteome</keyword>
<keyword evidence="6" id="KW-1133">Transmembrane helix</keyword>
<dbReference type="InterPro" id="IPR008979">
    <property type="entry name" value="Galactose-bd-like_sf"/>
</dbReference>
<evidence type="ECO:0000256" key="6">
    <source>
        <dbReference type="SAM" id="Phobius"/>
    </source>
</evidence>
<protein>
    <recommendedName>
        <fullName evidence="7">GH10 domain-containing protein</fullName>
    </recommendedName>
</protein>
<proteinExistence type="inferred from homology"/>
<feature type="domain" description="GH10" evidence="7">
    <location>
        <begin position="259"/>
        <end position="534"/>
    </location>
</feature>
<name>A0A2T7NYX7_POMCA</name>
<dbReference type="InterPro" id="IPR017853">
    <property type="entry name" value="GH"/>
</dbReference>
<gene>
    <name evidence="8" type="ORF">C0Q70_14052</name>
</gene>
<dbReference type="EMBL" id="PZQS01000008">
    <property type="protein sequence ID" value="PVD26378.1"/>
    <property type="molecule type" value="Genomic_DNA"/>
</dbReference>
<dbReference type="SUPFAM" id="SSF51445">
    <property type="entry name" value="(Trans)glycosidases"/>
    <property type="match status" value="1"/>
</dbReference>
<dbReference type="AlphaFoldDB" id="A0A2T7NYX7"/>
<dbReference type="InterPro" id="IPR001000">
    <property type="entry name" value="GH10_dom"/>
</dbReference>
<dbReference type="Gene3D" id="2.60.120.260">
    <property type="entry name" value="Galactose-binding domain-like"/>
    <property type="match status" value="1"/>
</dbReference>
<keyword evidence="3" id="KW-0378">Hydrolase</keyword>
<evidence type="ECO:0000256" key="1">
    <source>
        <dbReference type="ARBA" id="ARBA00007495"/>
    </source>
</evidence>
<keyword evidence="2" id="KW-0677">Repeat</keyword>
<evidence type="ECO:0000256" key="4">
    <source>
        <dbReference type="ARBA" id="ARBA00023277"/>
    </source>
</evidence>
<keyword evidence="6" id="KW-0472">Membrane</keyword>
<dbReference type="InterPro" id="IPR003305">
    <property type="entry name" value="CenC_carb-bd"/>
</dbReference>
<comment type="caution">
    <text evidence="8">The sequence shown here is derived from an EMBL/GenBank/DDBJ whole genome shotgun (WGS) entry which is preliminary data.</text>
</comment>
<accession>A0A2T7NYX7</accession>
<sequence>MTDEKHTLAQEFTLRGFHGDYKVQIRLKVTLPIMQTLIAWVVCALVASVVSQEVLQNGGFESTHHWDCWSPIQCKIVTDSHSGAGAMEVQNRKKYWQGPSQYINVTRGTGYEVSAHIKLQNDRGIGHRVELQVEFEMTDGTHEYKRAASQEETRADDGWVHLIGLFYVPNKDVRLTRIHYQGPEEGISFVVDDASVKPTPSGAAAADVSSDIDRLRRSNIVVNVTAGGNINHGEVSIRVVQKKKSFPFGTAVYSWVYNDASQTKYRDFIHQHYNWAVPEKALKWGTIEPNRGQKNYQLGLNMIHGLKSHGIKVRGHNLVWSVDSFVQSWVKALHGDELRKVVHDHIVETVNTFKGLVEHWDVNNENLHGQWYQHQLNDSSYNLELFRNAHAADPNVKLFLNDYNVVSDGASTNAYLQQGKQVKAANVSLYGMGVQCHFGDEANPNVAGMKQHLDTLAQVGVPIWATELDVVATDENKRADFYEHALTALYSHHAVEGILMWGFWDKVHWRGARAALVVGDNLQLTAAGRRVLELYEHRWMTDETHNLAAGTQFTVRGFHGDYEVHVIYQGQERTNLKQTFTLGNAAHTININIS</sequence>
<feature type="transmembrane region" description="Helical" evidence="6">
    <location>
        <begin position="29"/>
        <end position="50"/>
    </location>
</feature>
<dbReference type="SUPFAM" id="SSF49785">
    <property type="entry name" value="Galactose-binding domain-like"/>
    <property type="match status" value="1"/>
</dbReference>
<keyword evidence="4" id="KW-0119">Carbohydrate metabolism</keyword>
<evidence type="ECO:0000313" key="8">
    <source>
        <dbReference type="EMBL" id="PVD26378.1"/>
    </source>
</evidence>
<evidence type="ECO:0000256" key="5">
    <source>
        <dbReference type="ARBA" id="ARBA00023326"/>
    </source>
</evidence>
<comment type="similarity">
    <text evidence="1">Belongs to the glycosyl hydrolase 10 (cellulase F) family.</text>
</comment>
<dbReference type="InterPro" id="IPR044846">
    <property type="entry name" value="GH10"/>
</dbReference>
<evidence type="ECO:0000256" key="2">
    <source>
        <dbReference type="ARBA" id="ARBA00022737"/>
    </source>
</evidence>
<dbReference type="Proteomes" id="UP000245119">
    <property type="component" value="Linkage Group LG8"/>
</dbReference>
<dbReference type="PANTHER" id="PTHR31490:SF1">
    <property type="entry name" value="ENDO-1,4-BETA-XYLANASE 1"/>
    <property type="match status" value="1"/>
</dbReference>
<keyword evidence="5" id="KW-0624">Polysaccharide degradation</keyword>
<dbReference type="PRINTS" id="PR00134">
    <property type="entry name" value="GLHYDRLASE10"/>
</dbReference>
<dbReference type="GO" id="GO:0000272">
    <property type="term" value="P:polysaccharide catabolic process"/>
    <property type="evidence" value="ECO:0007669"/>
    <property type="project" value="UniProtKB-KW"/>
</dbReference>
<dbReference type="Gene3D" id="3.20.20.80">
    <property type="entry name" value="Glycosidases"/>
    <property type="match status" value="1"/>
</dbReference>